<dbReference type="PROSITE" id="PS00518">
    <property type="entry name" value="ZF_RING_1"/>
    <property type="match status" value="1"/>
</dbReference>
<evidence type="ECO:0000313" key="7">
    <source>
        <dbReference type="EMBL" id="KAK5056854.1"/>
    </source>
</evidence>
<dbReference type="InterPro" id="IPR013083">
    <property type="entry name" value="Znf_RING/FYVE/PHD"/>
</dbReference>
<dbReference type="GeneID" id="89980533"/>
<keyword evidence="2 4" id="KW-0863">Zinc-finger</keyword>
<dbReference type="AlphaFoldDB" id="A0AAV9NH47"/>
<evidence type="ECO:0000256" key="3">
    <source>
        <dbReference type="ARBA" id="ARBA00022833"/>
    </source>
</evidence>
<evidence type="ECO:0000256" key="1">
    <source>
        <dbReference type="ARBA" id="ARBA00022723"/>
    </source>
</evidence>
<feature type="compositionally biased region" description="Low complexity" evidence="5">
    <location>
        <begin position="263"/>
        <end position="273"/>
    </location>
</feature>
<proteinExistence type="predicted"/>
<evidence type="ECO:0000256" key="5">
    <source>
        <dbReference type="SAM" id="MobiDB-lite"/>
    </source>
</evidence>
<dbReference type="InterPro" id="IPR027370">
    <property type="entry name" value="Znf-RING_euk"/>
</dbReference>
<dbReference type="PANTHER" id="PTHR13063">
    <property type="entry name" value="ENOS INTERACTING PROTEIN"/>
    <property type="match status" value="1"/>
</dbReference>
<feature type="compositionally biased region" description="Basic residues" evidence="5">
    <location>
        <begin position="378"/>
        <end position="387"/>
    </location>
</feature>
<comment type="caution">
    <text evidence="7">The sequence shown here is derived from an EMBL/GenBank/DDBJ whole genome shotgun (WGS) entry which is preliminary data.</text>
</comment>
<dbReference type="Gene3D" id="3.30.40.10">
    <property type="entry name" value="Zinc/RING finger domain, C3HC4 (zinc finger)"/>
    <property type="match status" value="1"/>
</dbReference>
<feature type="region of interest" description="Disordered" evidence="5">
    <location>
        <begin position="156"/>
        <end position="216"/>
    </location>
</feature>
<name>A0AAV9NH47_9EURO</name>
<feature type="compositionally biased region" description="Basic and acidic residues" evidence="5">
    <location>
        <begin position="171"/>
        <end position="184"/>
    </location>
</feature>
<dbReference type="EMBL" id="JAVRRD010000007">
    <property type="protein sequence ID" value="KAK5056854.1"/>
    <property type="molecule type" value="Genomic_DNA"/>
</dbReference>
<dbReference type="InterPro" id="IPR016818">
    <property type="entry name" value="NOSIP"/>
</dbReference>
<evidence type="ECO:0000313" key="8">
    <source>
        <dbReference type="Proteomes" id="UP001358417"/>
    </source>
</evidence>
<dbReference type="GO" id="GO:0061630">
    <property type="term" value="F:ubiquitin protein ligase activity"/>
    <property type="evidence" value="ECO:0007669"/>
    <property type="project" value="InterPro"/>
</dbReference>
<keyword evidence="3" id="KW-0862">Zinc</keyword>
<evidence type="ECO:0000256" key="4">
    <source>
        <dbReference type="PROSITE-ProRule" id="PRU00175"/>
    </source>
</evidence>
<evidence type="ECO:0000259" key="6">
    <source>
        <dbReference type="PROSITE" id="PS50089"/>
    </source>
</evidence>
<feature type="domain" description="RING-type" evidence="6">
    <location>
        <begin position="279"/>
        <end position="346"/>
    </location>
</feature>
<dbReference type="InterPro" id="IPR017907">
    <property type="entry name" value="Znf_RING_CS"/>
</dbReference>
<keyword evidence="1" id="KW-0479">Metal-binding</keyword>
<dbReference type="PANTHER" id="PTHR13063:SF10">
    <property type="entry name" value="NITRIC OXIDE SYNTHASE-INTERACTING PROTEIN"/>
    <property type="match status" value="1"/>
</dbReference>
<dbReference type="RefSeq" id="XP_064708570.1">
    <property type="nucleotide sequence ID" value="XM_064855910.1"/>
</dbReference>
<dbReference type="GO" id="GO:0008270">
    <property type="term" value="F:zinc ion binding"/>
    <property type="evidence" value="ECO:0007669"/>
    <property type="project" value="UniProtKB-KW"/>
</dbReference>
<dbReference type="Proteomes" id="UP001358417">
    <property type="component" value="Unassembled WGS sequence"/>
</dbReference>
<organism evidence="7 8">
    <name type="scientific">Exophiala bonariae</name>
    <dbReference type="NCBI Taxonomy" id="1690606"/>
    <lineage>
        <taxon>Eukaryota</taxon>
        <taxon>Fungi</taxon>
        <taxon>Dikarya</taxon>
        <taxon>Ascomycota</taxon>
        <taxon>Pezizomycotina</taxon>
        <taxon>Eurotiomycetes</taxon>
        <taxon>Chaetothyriomycetidae</taxon>
        <taxon>Chaetothyriales</taxon>
        <taxon>Herpotrichiellaceae</taxon>
        <taxon>Exophiala</taxon>
    </lineage>
</organism>
<accession>A0AAV9NH47</accession>
<sequence length="421" mass="45208">MSHSKRNTSLAFFTAHERSQVRAHWGSQSTRLTRDSFLPFGHCRLCLGIARDPVTCGGISVNINSNTNKDSSLSPTTPKVHIFCRECALNDLVAQMREIKRVEKSNEERERDDAARKAEEAEEKRRRDVEGFERANLLGFGPADAAAIANGLGKRKREARELHSSSSANAKRIEKDGHADRKTEDDDDQDSNHREKKTKSSEASFWIPSTNSNETNNHRIKTHAKKHPICPASTPTTQHTYSLKTLITVNFSEEGSADDHDTPASSATSTSTTTKTRICPSCRKALTNTSRAMLGSASAAAASPCGHVVCGSCVDLFRSVPSSSSALSGEKSASKPRREIRCYVCEADLSGAGAGAGVEVGADVEKENGSAEHDGKGKKGKGKGKSKLGRAGRLLEISCEGTGFAGGGANMAKREGVAFQC</sequence>
<dbReference type="GO" id="GO:0005634">
    <property type="term" value="C:nucleus"/>
    <property type="evidence" value="ECO:0007669"/>
    <property type="project" value="TreeGrafter"/>
</dbReference>
<feature type="region of interest" description="Disordered" evidence="5">
    <location>
        <begin position="254"/>
        <end position="273"/>
    </location>
</feature>
<gene>
    <name evidence="7" type="ORF">LTR84_012386</name>
</gene>
<feature type="compositionally biased region" description="Basic and acidic residues" evidence="5">
    <location>
        <begin position="367"/>
        <end position="377"/>
    </location>
</feature>
<protein>
    <recommendedName>
        <fullName evidence="6">RING-type domain-containing protein</fullName>
    </recommendedName>
</protein>
<evidence type="ECO:0000256" key="2">
    <source>
        <dbReference type="ARBA" id="ARBA00022771"/>
    </source>
</evidence>
<dbReference type="Pfam" id="PF13445">
    <property type="entry name" value="zf-RING_UBOX"/>
    <property type="match status" value="1"/>
</dbReference>
<reference evidence="7 8" key="1">
    <citation type="submission" date="2023-08" db="EMBL/GenBank/DDBJ databases">
        <title>Black Yeasts Isolated from many extreme environments.</title>
        <authorList>
            <person name="Coleine C."/>
            <person name="Stajich J.E."/>
            <person name="Selbmann L."/>
        </authorList>
    </citation>
    <scope>NUCLEOTIDE SEQUENCE [LARGE SCALE GENOMIC DNA]</scope>
    <source>
        <strain evidence="7 8">CCFEE 5792</strain>
    </source>
</reference>
<feature type="region of interest" description="Disordered" evidence="5">
    <location>
        <begin position="103"/>
        <end position="128"/>
    </location>
</feature>
<feature type="compositionally biased region" description="Polar residues" evidence="5">
    <location>
        <begin position="201"/>
        <end position="215"/>
    </location>
</feature>
<feature type="region of interest" description="Disordered" evidence="5">
    <location>
        <begin position="367"/>
        <end position="387"/>
    </location>
</feature>
<dbReference type="InterPro" id="IPR001841">
    <property type="entry name" value="Znf_RING"/>
</dbReference>
<dbReference type="PROSITE" id="PS50089">
    <property type="entry name" value="ZF_RING_2"/>
    <property type="match status" value="1"/>
</dbReference>
<keyword evidence="8" id="KW-1185">Reference proteome</keyword>